<sequence length="133" mass="14673">MTLKSPVCVQNAVDYRHVVTPRSELRKAVGLCSNTLNVALGEPIQRLTDFFAKTTVGEAVSAGVDLSTHLPTLRDLWIPTVQESTDTLDSLQSEDRRHHMPRTPGGPGRASRSNHFNSPSVTPTGHREYYIAH</sequence>
<reference evidence="2 3" key="1">
    <citation type="journal article" date="2014" name="Proc. Natl. Acad. Sci. U.S.A.">
        <title>Trajectory and genomic determinants of fungal-pathogen speciation and host adaptation.</title>
        <authorList>
            <person name="Hu X."/>
            <person name="Xiao G."/>
            <person name="Zheng P."/>
            <person name="Shang Y."/>
            <person name="Su Y."/>
            <person name="Zhang X."/>
            <person name="Liu X."/>
            <person name="Zhan S."/>
            <person name="St Leger R.J."/>
            <person name="Wang C."/>
        </authorList>
    </citation>
    <scope>NUCLEOTIDE SEQUENCE [LARGE SCALE GENOMIC DNA]</scope>
    <source>
        <strain evidence="2 3">ARSEF 549</strain>
    </source>
</reference>
<gene>
    <name evidence="2" type="ORF">MAN_08218</name>
</gene>
<comment type="caution">
    <text evidence="2">The sequence shown here is derived from an EMBL/GenBank/DDBJ whole genome shotgun (WGS) entry which is preliminary data.</text>
</comment>
<accession>A0A0B4G184</accession>
<evidence type="ECO:0000256" key="1">
    <source>
        <dbReference type="SAM" id="MobiDB-lite"/>
    </source>
</evidence>
<dbReference type="Proteomes" id="UP000031186">
    <property type="component" value="Unassembled WGS sequence"/>
</dbReference>
<protein>
    <submittedName>
        <fullName evidence="2">Uncharacterized protein</fullName>
    </submittedName>
</protein>
<name>A0A0B4G184_METAF</name>
<proteinExistence type="predicted"/>
<dbReference type="AlphaFoldDB" id="A0A0B4G184"/>
<dbReference type="VEuPathDB" id="FungiDB:MAN_08218"/>
<keyword evidence="3" id="KW-1185">Reference proteome</keyword>
<organism evidence="2 3">
    <name type="scientific">Metarhizium anisopliae (strain ARSEF 549)</name>
    <dbReference type="NCBI Taxonomy" id="3151832"/>
    <lineage>
        <taxon>Eukaryota</taxon>
        <taxon>Fungi</taxon>
        <taxon>Dikarya</taxon>
        <taxon>Ascomycota</taxon>
        <taxon>Pezizomycotina</taxon>
        <taxon>Sordariomycetes</taxon>
        <taxon>Hypocreomycetidae</taxon>
        <taxon>Hypocreales</taxon>
        <taxon>Clavicipitaceae</taxon>
        <taxon>Metarhizium</taxon>
    </lineage>
</organism>
<feature type="non-terminal residue" evidence="2">
    <location>
        <position position="1"/>
    </location>
</feature>
<dbReference type="EMBL" id="AZNF01000012">
    <property type="protein sequence ID" value="KID62214.1"/>
    <property type="molecule type" value="Genomic_DNA"/>
</dbReference>
<feature type="compositionally biased region" description="Polar residues" evidence="1">
    <location>
        <begin position="111"/>
        <end position="123"/>
    </location>
</feature>
<feature type="region of interest" description="Disordered" evidence="1">
    <location>
        <begin position="87"/>
        <end position="133"/>
    </location>
</feature>
<dbReference type="HOGENOM" id="CLU_1907176_0_0_1"/>
<evidence type="ECO:0000313" key="2">
    <source>
        <dbReference type="EMBL" id="KID62214.1"/>
    </source>
</evidence>
<evidence type="ECO:0000313" key="3">
    <source>
        <dbReference type="Proteomes" id="UP000031186"/>
    </source>
</evidence>